<protein>
    <submittedName>
        <fullName evidence="2">TIGR04086 family membrane protein</fullName>
    </submittedName>
</protein>
<accession>A0A6G1XBF5</accession>
<keyword evidence="1" id="KW-1133">Transmembrane helix</keyword>
<dbReference type="EMBL" id="WJNH01000018">
    <property type="protein sequence ID" value="MRG88249.1"/>
    <property type="molecule type" value="Genomic_DNA"/>
</dbReference>
<name>A0A6G1XBF5_9BACI</name>
<dbReference type="RefSeq" id="WP_153730119.1">
    <property type="nucleotide sequence ID" value="NZ_WJNH01000018.1"/>
</dbReference>
<dbReference type="Proteomes" id="UP000480185">
    <property type="component" value="Unassembled WGS sequence"/>
</dbReference>
<keyword evidence="3" id="KW-1185">Reference proteome</keyword>
<feature type="transmembrane region" description="Helical" evidence="1">
    <location>
        <begin position="9"/>
        <end position="31"/>
    </location>
</feature>
<gene>
    <name evidence="2" type="ORF">GH754_18495</name>
</gene>
<feature type="transmembrane region" description="Helical" evidence="1">
    <location>
        <begin position="43"/>
        <end position="62"/>
    </location>
</feature>
<keyword evidence="1" id="KW-0472">Membrane</keyword>
<feature type="transmembrane region" description="Helical" evidence="1">
    <location>
        <begin position="69"/>
        <end position="88"/>
    </location>
</feature>
<feature type="transmembrane region" description="Helical" evidence="1">
    <location>
        <begin position="100"/>
        <end position="120"/>
    </location>
</feature>
<dbReference type="InterPro" id="IPR023804">
    <property type="entry name" value="DUF3792_TM"/>
</dbReference>
<sequence length="125" mass="13812">MVMKRFTALLYGWITIFALMLLSSFILALVIRYTEIGNSTLNWLTLGLGLIYLFAGGLLSGMKGKEKGWLLGTITGLGYSIFILLYQFLAYDQLFSGSQWIYHALFLAAALLGGISGVNMQGNRD</sequence>
<dbReference type="Pfam" id="PF12670">
    <property type="entry name" value="DUF3792"/>
    <property type="match status" value="1"/>
</dbReference>
<evidence type="ECO:0000313" key="3">
    <source>
        <dbReference type="Proteomes" id="UP000480185"/>
    </source>
</evidence>
<evidence type="ECO:0000256" key="1">
    <source>
        <dbReference type="SAM" id="Phobius"/>
    </source>
</evidence>
<reference evidence="2 3" key="1">
    <citation type="submission" date="2019-11" db="EMBL/GenBank/DDBJ databases">
        <authorList>
            <person name="Li J."/>
        </authorList>
    </citation>
    <scope>NUCLEOTIDE SEQUENCE [LARGE SCALE GENOMIC DNA]</scope>
    <source>
        <strain evidence="2 3">J4</strain>
    </source>
</reference>
<dbReference type="AlphaFoldDB" id="A0A6G1XBF5"/>
<comment type="caution">
    <text evidence="2">The sequence shown here is derived from an EMBL/GenBank/DDBJ whole genome shotgun (WGS) entry which is preliminary data.</text>
</comment>
<dbReference type="OrthoDB" id="2988991at2"/>
<keyword evidence="1" id="KW-0812">Transmembrane</keyword>
<dbReference type="NCBIfam" id="TIGR04086">
    <property type="entry name" value="TIGR04086_membr"/>
    <property type="match status" value="1"/>
</dbReference>
<organism evidence="2 3">
    <name type="scientific">Salinibacillus xinjiangensis</name>
    <dbReference type="NCBI Taxonomy" id="1229268"/>
    <lineage>
        <taxon>Bacteria</taxon>
        <taxon>Bacillati</taxon>
        <taxon>Bacillota</taxon>
        <taxon>Bacilli</taxon>
        <taxon>Bacillales</taxon>
        <taxon>Bacillaceae</taxon>
        <taxon>Salinibacillus</taxon>
    </lineage>
</organism>
<proteinExistence type="predicted"/>
<evidence type="ECO:0000313" key="2">
    <source>
        <dbReference type="EMBL" id="MRG88249.1"/>
    </source>
</evidence>